<organism evidence="2 3">
    <name type="scientific">Paraoerskovia marina</name>
    <dbReference type="NCBI Taxonomy" id="545619"/>
    <lineage>
        <taxon>Bacteria</taxon>
        <taxon>Bacillati</taxon>
        <taxon>Actinomycetota</taxon>
        <taxon>Actinomycetes</taxon>
        <taxon>Micrococcales</taxon>
        <taxon>Cellulomonadaceae</taxon>
        <taxon>Paraoerskovia</taxon>
    </lineage>
</organism>
<evidence type="ECO:0000313" key="3">
    <source>
        <dbReference type="Proteomes" id="UP000185663"/>
    </source>
</evidence>
<dbReference type="Pfam" id="PF12697">
    <property type="entry name" value="Abhydrolase_6"/>
    <property type="match status" value="1"/>
</dbReference>
<dbReference type="Gene3D" id="3.40.50.1820">
    <property type="entry name" value="alpha/beta hydrolase"/>
    <property type="match status" value="1"/>
</dbReference>
<dbReference type="EMBL" id="LT629776">
    <property type="protein sequence ID" value="SDS08883.1"/>
    <property type="molecule type" value="Genomic_DNA"/>
</dbReference>
<dbReference type="GO" id="GO:0016787">
    <property type="term" value="F:hydrolase activity"/>
    <property type="evidence" value="ECO:0007669"/>
    <property type="project" value="UniProtKB-KW"/>
</dbReference>
<feature type="domain" description="AB hydrolase-1" evidence="1">
    <location>
        <begin position="16"/>
        <end position="225"/>
    </location>
</feature>
<accession>A0A1H1PCM5</accession>
<dbReference type="PANTHER" id="PTHR37017:SF11">
    <property type="entry name" value="ESTERASE_LIPASE_THIOESTERASE DOMAIN-CONTAINING PROTEIN"/>
    <property type="match status" value="1"/>
</dbReference>
<protein>
    <submittedName>
        <fullName evidence="2">Lysophospholipase, alpha-beta hydrolase superfamily</fullName>
    </submittedName>
</protein>
<dbReference type="InterPro" id="IPR052897">
    <property type="entry name" value="Sec-Metab_Biosynth_Hydrolase"/>
</dbReference>
<name>A0A1H1PCM5_9CELL</name>
<dbReference type="RefSeq" id="WP_083371648.1">
    <property type="nucleotide sequence ID" value="NZ_LT629776.1"/>
</dbReference>
<dbReference type="STRING" id="545619.SAMN04489860_0769"/>
<dbReference type="Proteomes" id="UP000185663">
    <property type="component" value="Chromosome I"/>
</dbReference>
<dbReference type="InterPro" id="IPR000073">
    <property type="entry name" value="AB_hydrolase_1"/>
</dbReference>
<gene>
    <name evidence="2" type="ORF">SAMN04489860_0769</name>
</gene>
<dbReference type="OrthoDB" id="9773549at2"/>
<dbReference type="AlphaFoldDB" id="A0A1H1PCM5"/>
<sequence length="231" mass="25088">MPRNQTPVEHGSAPTILLIPGAGGDASVFSELAPELERRGYRAIPLDLPAQDESLGWADQCDLAVEVLDPADDVVVLALSMGAYVGALVCERCPVRVLVLLNPMIPLPGESAGEWWDAVGHERARQAAGLGPFDPVEGFFHDVPDAVRRRALAAAPREPSARSFAEPWPATRWPGTRTVVVQGRDDRLFPPELQRRVARERLGLDVVEMPGGHLLPLSRPGLLADVLEREI</sequence>
<reference evidence="2 3" key="1">
    <citation type="submission" date="2016-10" db="EMBL/GenBank/DDBJ databases">
        <authorList>
            <person name="de Groot N.N."/>
        </authorList>
    </citation>
    <scope>NUCLEOTIDE SEQUENCE [LARGE SCALE GENOMIC DNA]</scope>
    <source>
        <strain evidence="2 3">DSM 22126</strain>
    </source>
</reference>
<proteinExistence type="predicted"/>
<dbReference type="eggNOG" id="COG2267">
    <property type="taxonomic scope" value="Bacteria"/>
</dbReference>
<dbReference type="InterPro" id="IPR029058">
    <property type="entry name" value="AB_hydrolase_fold"/>
</dbReference>
<keyword evidence="2" id="KW-0378">Hydrolase</keyword>
<evidence type="ECO:0000259" key="1">
    <source>
        <dbReference type="Pfam" id="PF12697"/>
    </source>
</evidence>
<dbReference type="PANTHER" id="PTHR37017">
    <property type="entry name" value="AB HYDROLASE-1 DOMAIN-CONTAINING PROTEIN-RELATED"/>
    <property type="match status" value="1"/>
</dbReference>
<keyword evidence="3" id="KW-1185">Reference proteome</keyword>
<dbReference type="SUPFAM" id="SSF53474">
    <property type="entry name" value="alpha/beta-Hydrolases"/>
    <property type="match status" value="1"/>
</dbReference>
<evidence type="ECO:0000313" key="2">
    <source>
        <dbReference type="EMBL" id="SDS08883.1"/>
    </source>
</evidence>